<reference evidence="10" key="1">
    <citation type="journal article" date="2019" name="Int. J. Syst. Evol. Microbiol.">
        <title>The Global Catalogue of Microorganisms (GCM) 10K type strain sequencing project: providing services to taxonomists for standard genome sequencing and annotation.</title>
        <authorList>
            <consortium name="The Broad Institute Genomics Platform"/>
            <consortium name="The Broad Institute Genome Sequencing Center for Infectious Disease"/>
            <person name="Wu L."/>
            <person name="Ma J."/>
        </authorList>
    </citation>
    <scope>NUCLEOTIDE SEQUENCE [LARGE SCALE GENOMIC DNA]</scope>
    <source>
        <strain evidence="10">KCTC 23701</strain>
    </source>
</reference>
<evidence type="ECO:0000313" key="10">
    <source>
        <dbReference type="Proteomes" id="UP000604737"/>
    </source>
</evidence>
<keyword evidence="5" id="KW-0808">Transferase</keyword>
<dbReference type="RefSeq" id="WP_189460331.1">
    <property type="nucleotide sequence ID" value="NZ_BMYO01000005.1"/>
</dbReference>
<dbReference type="InterPro" id="IPR004701">
    <property type="entry name" value="PTS_EIIA_man-typ"/>
</dbReference>
<gene>
    <name evidence="9" type="ORF">GCM10007350_19720</name>
</gene>
<dbReference type="Pfam" id="PF03610">
    <property type="entry name" value="EIIA-man"/>
    <property type="match status" value="1"/>
</dbReference>
<evidence type="ECO:0000256" key="4">
    <source>
        <dbReference type="ARBA" id="ARBA00022597"/>
    </source>
</evidence>
<evidence type="ECO:0000256" key="6">
    <source>
        <dbReference type="ARBA" id="ARBA00022683"/>
    </source>
</evidence>
<organism evidence="9 10">
    <name type="scientific">Jeongeupia chitinilytica</name>
    <dbReference type="NCBI Taxonomy" id="1041641"/>
    <lineage>
        <taxon>Bacteria</taxon>
        <taxon>Pseudomonadati</taxon>
        <taxon>Pseudomonadota</taxon>
        <taxon>Betaproteobacteria</taxon>
        <taxon>Neisseriales</taxon>
        <taxon>Chitinibacteraceae</taxon>
        <taxon>Jeongeupia</taxon>
    </lineage>
</organism>
<evidence type="ECO:0000256" key="5">
    <source>
        <dbReference type="ARBA" id="ARBA00022679"/>
    </source>
</evidence>
<keyword evidence="4" id="KW-0762">Sugar transport</keyword>
<proteinExistence type="predicted"/>
<dbReference type="Gene3D" id="3.40.50.510">
    <property type="entry name" value="Phosphotransferase system, mannose-type IIA component"/>
    <property type="match status" value="1"/>
</dbReference>
<accession>A0ABQ3GZK2</accession>
<comment type="subcellular location">
    <subcellularLocation>
        <location evidence="1">Cytoplasm</location>
    </subcellularLocation>
</comment>
<dbReference type="PANTHER" id="PTHR33799">
    <property type="entry name" value="PTS PERMEASE-RELATED-RELATED"/>
    <property type="match status" value="1"/>
</dbReference>
<keyword evidence="3" id="KW-0963">Cytoplasm</keyword>
<evidence type="ECO:0000313" key="9">
    <source>
        <dbReference type="EMBL" id="GHD63057.1"/>
    </source>
</evidence>
<dbReference type="PANTHER" id="PTHR33799:SF1">
    <property type="entry name" value="PTS SYSTEM MANNOSE-SPECIFIC EIIAB COMPONENT-RELATED"/>
    <property type="match status" value="1"/>
</dbReference>
<evidence type="ECO:0000256" key="3">
    <source>
        <dbReference type="ARBA" id="ARBA00022490"/>
    </source>
</evidence>
<keyword evidence="7" id="KW-0418">Kinase</keyword>
<evidence type="ECO:0000256" key="2">
    <source>
        <dbReference type="ARBA" id="ARBA00022448"/>
    </source>
</evidence>
<name>A0ABQ3GZK2_9NEIS</name>
<keyword evidence="2" id="KW-0813">Transport</keyword>
<evidence type="ECO:0000256" key="7">
    <source>
        <dbReference type="ARBA" id="ARBA00022777"/>
    </source>
</evidence>
<evidence type="ECO:0000259" key="8">
    <source>
        <dbReference type="PROSITE" id="PS51096"/>
    </source>
</evidence>
<dbReference type="InterPro" id="IPR033887">
    <property type="entry name" value="PTS_IIA_man"/>
</dbReference>
<feature type="domain" description="PTS EIIA type-4" evidence="8">
    <location>
        <begin position="1"/>
        <end position="126"/>
    </location>
</feature>
<dbReference type="CDD" id="cd00006">
    <property type="entry name" value="PTS_IIA_man"/>
    <property type="match status" value="1"/>
</dbReference>
<keyword evidence="10" id="KW-1185">Reference proteome</keyword>
<dbReference type="NCBIfam" id="NF040761">
    <property type="entry name" value="AgaF"/>
    <property type="match status" value="1"/>
</dbReference>
<keyword evidence="6" id="KW-0598">Phosphotransferase system</keyword>
<dbReference type="InterPro" id="IPR051471">
    <property type="entry name" value="Bacterial_PTS_sugar_comp"/>
</dbReference>
<dbReference type="EMBL" id="BMYO01000005">
    <property type="protein sequence ID" value="GHD63057.1"/>
    <property type="molecule type" value="Genomic_DNA"/>
</dbReference>
<sequence>MISIIVTGHGRFASGLLGAVEQVFGPQAQAIAVDFPPELGTAELDAALNAAVTSLPAGSGVVFLTDLLGGSPFKLASQIALAQSQPCDVIAGSNMAMFAEVALERDEIASVGDFVERAQDAARAGVASLRERLARQQARASAQDDGL</sequence>
<dbReference type="Proteomes" id="UP000604737">
    <property type="component" value="Unassembled WGS sequence"/>
</dbReference>
<comment type="caution">
    <text evidence="9">The sequence shown here is derived from an EMBL/GenBank/DDBJ whole genome shotgun (WGS) entry which is preliminary data.</text>
</comment>
<protein>
    <recommendedName>
        <fullName evidence="8">PTS EIIA type-4 domain-containing protein</fullName>
    </recommendedName>
</protein>
<evidence type="ECO:0000256" key="1">
    <source>
        <dbReference type="ARBA" id="ARBA00004496"/>
    </source>
</evidence>
<dbReference type="SUPFAM" id="SSF53062">
    <property type="entry name" value="PTS system fructose IIA component-like"/>
    <property type="match status" value="1"/>
</dbReference>
<dbReference type="PROSITE" id="PS51096">
    <property type="entry name" value="PTS_EIIA_TYPE_4"/>
    <property type="match status" value="1"/>
</dbReference>
<dbReference type="InterPro" id="IPR036662">
    <property type="entry name" value="PTS_EIIA_man-typ_sf"/>
</dbReference>